<feature type="compositionally biased region" description="Basic and acidic residues" evidence="1">
    <location>
        <begin position="15"/>
        <end position="36"/>
    </location>
</feature>
<protein>
    <submittedName>
        <fullName evidence="2">Uncharacterized protein</fullName>
    </submittedName>
</protein>
<evidence type="ECO:0000313" key="3">
    <source>
        <dbReference type="Proteomes" id="UP001499989"/>
    </source>
</evidence>
<feature type="compositionally biased region" description="Low complexity" evidence="1">
    <location>
        <begin position="40"/>
        <end position="56"/>
    </location>
</feature>
<gene>
    <name evidence="2" type="ORF">GCM10010310_27410</name>
</gene>
<feature type="compositionally biased region" description="Gly residues" evidence="1">
    <location>
        <begin position="1"/>
        <end position="13"/>
    </location>
</feature>
<proteinExistence type="predicted"/>
<sequence length="136" mass="13602">MRRGGRSGPGGGSTRTREDTARGDARAGSRCAKERPAAPAPTTTMSASSTPASFPSVRPPVRSGAAEYSARRRPRPYGALNGATRAPGRGGGTVGRVTAGRATAGGRTAGGAAAGRVTAGREPAPAASYRKRRGKA</sequence>
<keyword evidence="3" id="KW-1185">Reference proteome</keyword>
<evidence type="ECO:0000256" key="1">
    <source>
        <dbReference type="SAM" id="MobiDB-lite"/>
    </source>
</evidence>
<evidence type="ECO:0000313" key="2">
    <source>
        <dbReference type="EMBL" id="GAA2680365.1"/>
    </source>
</evidence>
<comment type="caution">
    <text evidence="2">The sequence shown here is derived from an EMBL/GenBank/DDBJ whole genome shotgun (WGS) entry which is preliminary data.</text>
</comment>
<feature type="region of interest" description="Disordered" evidence="1">
    <location>
        <begin position="1"/>
        <end position="136"/>
    </location>
</feature>
<organism evidence="2 3">
    <name type="scientific">Streptomyces violaceolatus</name>
    <dbReference type="NCBI Taxonomy" id="67378"/>
    <lineage>
        <taxon>Bacteria</taxon>
        <taxon>Bacillati</taxon>
        <taxon>Actinomycetota</taxon>
        <taxon>Actinomycetes</taxon>
        <taxon>Kitasatosporales</taxon>
        <taxon>Streptomycetaceae</taxon>
        <taxon>Streptomyces</taxon>
        <taxon>Streptomyces violaceoruber group</taxon>
    </lineage>
</organism>
<reference evidence="2 3" key="1">
    <citation type="journal article" date="2019" name="Int. J. Syst. Evol. Microbiol.">
        <title>The Global Catalogue of Microorganisms (GCM) 10K type strain sequencing project: providing services to taxonomists for standard genome sequencing and annotation.</title>
        <authorList>
            <consortium name="The Broad Institute Genomics Platform"/>
            <consortium name="The Broad Institute Genome Sequencing Center for Infectious Disease"/>
            <person name="Wu L."/>
            <person name="Ma J."/>
        </authorList>
    </citation>
    <scope>NUCLEOTIDE SEQUENCE [LARGE SCALE GENOMIC DNA]</scope>
    <source>
        <strain evidence="2 3">JCM 4531</strain>
    </source>
</reference>
<dbReference type="Proteomes" id="UP001499989">
    <property type="component" value="Unassembled WGS sequence"/>
</dbReference>
<feature type="compositionally biased region" description="Low complexity" evidence="1">
    <location>
        <begin position="95"/>
        <end position="106"/>
    </location>
</feature>
<name>A0ABN3SM82_9ACTN</name>
<dbReference type="EMBL" id="BAAASK010000005">
    <property type="protein sequence ID" value="GAA2680365.1"/>
    <property type="molecule type" value="Genomic_DNA"/>
</dbReference>
<accession>A0ABN3SM82</accession>